<sequence>MSDTAQALPHTTLAQLFTEARTHMHWQDRPVTATQLREIYDLAKWGPTSMNGFPLRLKFIVSAAAKETLIPLLSEGNQAKTRAAPATIIVASDPSFHEQLPTLFPGAPGAKDMFAGNDALRDSTAFRNSSLQAAYLIMAVRALGLDAGPMSGFDAAKVDEAFFADTGYRTNMLINIGYGVPEKLYPRGPRPAFDEVAEIL</sequence>
<name>A0A0B4XL38_9GAMM</name>
<dbReference type="RefSeq" id="WP_008738372.1">
    <property type="nucleotide sequence ID" value="NZ_CP004387.1"/>
</dbReference>
<evidence type="ECO:0000259" key="6">
    <source>
        <dbReference type="Pfam" id="PF00881"/>
    </source>
</evidence>
<reference evidence="7 8" key="1">
    <citation type="journal article" date="2012" name="J. Bacteriol.">
        <title>Genome sequence of an alkane-degrading bacterium, Alcanivorax pacificus type strain W11-5, isolated from deep sea sediment.</title>
        <authorList>
            <person name="Lai Q."/>
            <person name="Shao Z."/>
        </authorList>
    </citation>
    <scope>NUCLEOTIDE SEQUENCE [LARGE SCALE GENOMIC DNA]</scope>
    <source>
        <strain evidence="7 8">W11-5</strain>
    </source>
</reference>
<dbReference type="GO" id="GO:0016491">
    <property type="term" value="F:oxidoreductase activity"/>
    <property type="evidence" value="ECO:0007669"/>
    <property type="project" value="UniProtKB-UniRule"/>
</dbReference>
<keyword evidence="1 5" id="KW-0285">Flavoprotein</keyword>
<dbReference type="HOGENOM" id="CLU_084441_0_0_6"/>
<dbReference type="NCBIfam" id="NF003768">
    <property type="entry name" value="PRK05365.1"/>
    <property type="match status" value="1"/>
</dbReference>
<dbReference type="HAMAP" id="MF_01204">
    <property type="entry name" value="Oxidoreductase_RutE_HadB"/>
    <property type="match status" value="1"/>
</dbReference>
<keyword evidence="2 5" id="KW-0288">FMN</keyword>
<evidence type="ECO:0000256" key="3">
    <source>
        <dbReference type="ARBA" id="ARBA00022857"/>
    </source>
</evidence>
<dbReference type="PANTHER" id="PTHR43543:SF1">
    <property type="entry name" value="MALONIC SEMIALDEHYDE REDUCTASE RUTE-RELATED"/>
    <property type="match status" value="1"/>
</dbReference>
<keyword evidence="5" id="KW-0520">NAD</keyword>
<dbReference type="Pfam" id="PF00881">
    <property type="entry name" value="Nitroreductase"/>
    <property type="match status" value="1"/>
</dbReference>
<dbReference type="InterPro" id="IPR000415">
    <property type="entry name" value="Nitroreductase-like"/>
</dbReference>
<dbReference type="InterPro" id="IPR023936">
    <property type="entry name" value="RutE-like"/>
</dbReference>
<accession>A0A0B4XL38</accession>
<dbReference type="KEGG" id="apac:S7S_04355"/>
<evidence type="ECO:0000313" key="8">
    <source>
        <dbReference type="Proteomes" id="UP000006764"/>
    </source>
</evidence>
<evidence type="ECO:0000256" key="4">
    <source>
        <dbReference type="ARBA" id="ARBA00023002"/>
    </source>
</evidence>
<keyword evidence="4 5" id="KW-0560">Oxidoreductase</keyword>
<gene>
    <name evidence="7" type="ORF">S7S_04355</name>
</gene>
<dbReference type="Gene3D" id="3.40.109.10">
    <property type="entry name" value="NADH Oxidase"/>
    <property type="match status" value="1"/>
</dbReference>
<dbReference type="InterPro" id="IPR029479">
    <property type="entry name" value="Nitroreductase"/>
</dbReference>
<dbReference type="PANTHER" id="PTHR43543">
    <property type="entry name" value="MALONIC SEMIALDEHYDE REDUCTASE RUTE-RELATED"/>
    <property type="match status" value="1"/>
</dbReference>
<dbReference type="STRING" id="391936.S7S_04355"/>
<dbReference type="EMBL" id="CP004387">
    <property type="protein sequence ID" value="AJD47293.1"/>
    <property type="molecule type" value="Genomic_DNA"/>
</dbReference>
<dbReference type="InterPro" id="IPR050461">
    <property type="entry name" value="Nitroreductase_HadB/RutE"/>
</dbReference>
<proteinExistence type="inferred from homology"/>
<keyword evidence="3 5" id="KW-0521">NADP</keyword>
<comment type="similarity">
    <text evidence="5">Belongs to the nitroreductase family. HadB/RutE subfamily.</text>
</comment>
<dbReference type="AlphaFoldDB" id="A0A0B4XL38"/>
<dbReference type="OrthoDB" id="9784375at2"/>
<dbReference type="EC" id="1.-.-.-" evidence="5"/>
<protein>
    <recommendedName>
        <fullName evidence="5">Putative NADH dehydrogenase/NAD(P)H nitroreductase S7S_04355</fullName>
        <ecNumber evidence="5">1.-.-.-</ecNumber>
    </recommendedName>
</protein>
<evidence type="ECO:0000256" key="2">
    <source>
        <dbReference type="ARBA" id="ARBA00022643"/>
    </source>
</evidence>
<dbReference type="CDD" id="cd02148">
    <property type="entry name" value="RutE-like"/>
    <property type="match status" value="1"/>
</dbReference>
<organism evidence="7 8">
    <name type="scientific">Isoalcanivorax pacificus W11-5</name>
    <dbReference type="NCBI Taxonomy" id="391936"/>
    <lineage>
        <taxon>Bacteria</taxon>
        <taxon>Pseudomonadati</taxon>
        <taxon>Pseudomonadota</taxon>
        <taxon>Gammaproteobacteria</taxon>
        <taxon>Oceanospirillales</taxon>
        <taxon>Alcanivoracaceae</taxon>
        <taxon>Isoalcanivorax</taxon>
    </lineage>
</organism>
<keyword evidence="8" id="KW-1185">Reference proteome</keyword>
<comment type="cofactor">
    <cofactor evidence="5">
        <name>FMN</name>
        <dbReference type="ChEBI" id="CHEBI:58210"/>
    </cofactor>
</comment>
<feature type="domain" description="Nitroreductase" evidence="6">
    <location>
        <begin position="21"/>
        <end position="178"/>
    </location>
</feature>
<evidence type="ECO:0000256" key="5">
    <source>
        <dbReference type="HAMAP-Rule" id="MF_01204"/>
    </source>
</evidence>
<evidence type="ECO:0000256" key="1">
    <source>
        <dbReference type="ARBA" id="ARBA00022630"/>
    </source>
</evidence>
<dbReference type="Proteomes" id="UP000006764">
    <property type="component" value="Chromosome"/>
</dbReference>
<evidence type="ECO:0000313" key="7">
    <source>
        <dbReference type="EMBL" id="AJD47293.1"/>
    </source>
</evidence>
<dbReference type="SUPFAM" id="SSF55469">
    <property type="entry name" value="FMN-dependent nitroreductase-like"/>
    <property type="match status" value="1"/>
</dbReference>